<evidence type="ECO:0000256" key="8">
    <source>
        <dbReference type="PROSITE-ProRule" id="PRU00706"/>
    </source>
</evidence>
<dbReference type="SMART" id="SM00562">
    <property type="entry name" value="NDK"/>
    <property type="match status" value="1"/>
</dbReference>
<dbReference type="PANTHER" id="PTHR46161">
    <property type="entry name" value="NUCLEOSIDE DIPHOSPHATE KINASE"/>
    <property type="match status" value="1"/>
</dbReference>
<evidence type="ECO:0000256" key="9">
    <source>
        <dbReference type="RuleBase" id="RU004011"/>
    </source>
</evidence>
<dbReference type="InterPro" id="IPR036850">
    <property type="entry name" value="NDK-like_dom_sf"/>
</dbReference>
<keyword evidence="5" id="KW-0547">Nucleotide-binding</keyword>
<gene>
    <name evidence="12" type="primary">LOC107435467</name>
</gene>
<evidence type="ECO:0000256" key="2">
    <source>
        <dbReference type="ARBA" id="ARBA00000937"/>
    </source>
</evidence>
<evidence type="ECO:0000256" key="5">
    <source>
        <dbReference type="ARBA" id="ARBA00022741"/>
    </source>
</evidence>
<dbReference type="GO" id="GO:0016301">
    <property type="term" value="F:kinase activity"/>
    <property type="evidence" value="ECO:0007669"/>
    <property type="project" value="UniProtKB-KW"/>
</dbReference>
<evidence type="ECO:0000256" key="1">
    <source>
        <dbReference type="ARBA" id="ARBA00000082"/>
    </source>
</evidence>
<evidence type="ECO:0000256" key="6">
    <source>
        <dbReference type="ARBA" id="ARBA00022777"/>
    </source>
</evidence>
<dbReference type="PANTHER" id="PTHR46161:SF3">
    <property type="entry name" value="NUCLEOSIDE DIPHOSPHATE KINASE DDB_G0292928-RELATED"/>
    <property type="match status" value="1"/>
</dbReference>
<dbReference type="InterPro" id="IPR034907">
    <property type="entry name" value="NDK-like_dom"/>
</dbReference>
<accession>A0ABM3IUY1</accession>
<organism evidence="11 12">
    <name type="scientific">Ziziphus jujuba</name>
    <name type="common">Chinese jujube</name>
    <name type="synonym">Ziziphus sativa</name>
    <dbReference type="NCBI Taxonomy" id="326968"/>
    <lineage>
        <taxon>Eukaryota</taxon>
        <taxon>Viridiplantae</taxon>
        <taxon>Streptophyta</taxon>
        <taxon>Embryophyta</taxon>
        <taxon>Tracheophyta</taxon>
        <taxon>Spermatophyta</taxon>
        <taxon>Magnoliopsida</taxon>
        <taxon>eudicotyledons</taxon>
        <taxon>Gunneridae</taxon>
        <taxon>Pentapetalae</taxon>
        <taxon>rosids</taxon>
        <taxon>fabids</taxon>
        <taxon>Rosales</taxon>
        <taxon>Rhamnaceae</taxon>
        <taxon>Paliureae</taxon>
        <taxon>Ziziphus</taxon>
    </lineage>
</organism>
<dbReference type="GeneID" id="107435467"/>
<dbReference type="Pfam" id="PF00334">
    <property type="entry name" value="NDK"/>
    <property type="match status" value="1"/>
</dbReference>
<keyword evidence="7" id="KW-0067">ATP-binding</keyword>
<sequence length="189" mass="21392">MELFPIWKPKVDLAIEMTIHADAFLTKFLLYFLLVSDYFSCGFASNASGKEKTLAMIKPDGLSGNYTDRIKNLISDSGFTICKERIIQLDEESVMSFYAEHSSRSFFGSLVKYMTSGPVLLMILEKENAVADWRALIGPTDASKAKVTHPHSSHPHFQHKSTVRTGFRKKLCSWFRFSSISSKGDFIFL</sequence>
<evidence type="ECO:0000256" key="4">
    <source>
        <dbReference type="ARBA" id="ARBA00022679"/>
    </source>
</evidence>
<evidence type="ECO:0000256" key="7">
    <source>
        <dbReference type="ARBA" id="ARBA00022840"/>
    </source>
</evidence>
<evidence type="ECO:0000256" key="3">
    <source>
        <dbReference type="ARBA" id="ARBA00008142"/>
    </source>
</evidence>
<dbReference type="Proteomes" id="UP001652623">
    <property type="component" value="Chromosome 1"/>
</dbReference>
<dbReference type="RefSeq" id="XP_048335874.2">
    <property type="nucleotide sequence ID" value="XM_048479917.2"/>
</dbReference>
<comment type="caution">
    <text evidence="8">Lacks conserved residue(s) required for the propagation of feature annotation.</text>
</comment>
<comment type="catalytic activity">
    <reaction evidence="1">
        <text>a 2'-deoxyribonucleoside 5'-diphosphate + ATP = a 2'-deoxyribonucleoside 5'-triphosphate + ADP</text>
        <dbReference type="Rhea" id="RHEA:44640"/>
        <dbReference type="ChEBI" id="CHEBI:30616"/>
        <dbReference type="ChEBI" id="CHEBI:61560"/>
        <dbReference type="ChEBI" id="CHEBI:73316"/>
        <dbReference type="ChEBI" id="CHEBI:456216"/>
        <dbReference type="EC" id="2.7.4.6"/>
    </reaction>
</comment>
<reference evidence="12" key="1">
    <citation type="submission" date="2025-08" db="UniProtKB">
        <authorList>
            <consortium name="RefSeq"/>
        </authorList>
    </citation>
    <scope>IDENTIFICATION</scope>
    <source>
        <tissue evidence="12">Seedling</tissue>
    </source>
</reference>
<protein>
    <submittedName>
        <fullName evidence="12">Probable nucleoside diphosphate kinase 5 isoform X2</fullName>
    </submittedName>
</protein>
<comment type="similarity">
    <text evidence="3 8 9">Belongs to the NDK family.</text>
</comment>
<evidence type="ECO:0000259" key="10">
    <source>
        <dbReference type="SMART" id="SM00562"/>
    </source>
</evidence>
<evidence type="ECO:0000313" key="12">
    <source>
        <dbReference type="RefSeq" id="XP_048335874.2"/>
    </source>
</evidence>
<keyword evidence="4" id="KW-0808">Transferase</keyword>
<dbReference type="SUPFAM" id="SSF54919">
    <property type="entry name" value="Nucleoside diphosphate kinase, NDK"/>
    <property type="match status" value="1"/>
</dbReference>
<proteinExistence type="inferred from homology"/>
<feature type="domain" description="Nucleoside diphosphate kinase-like" evidence="10">
    <location>
        <begin position="50"/>
        <end position="182"/>
    </location>
</feature>
<dbReference type="PRINTS" id="PR01243">
    <property type="entry name" value="NUCDPKINASE"/>
</dbReference>
<keyword evidence="11" id="KW-1185">Reference proteome</keyword>
<dbReference type="Gene3D" id="3.30.70.141">
    <property type="entry name" value="Nucleoside diphosphate kinase-like domain"/>
    <property type="match status" value="1"/>
</dbReference>
<comment type="catalytic activity">
    <reaction evidence="2">
        <text>a ribonucleoside 5'-diphosphate + ATP = a ribonucleoside 5'-triphosphate + ADP</text>
        <dbReference type="Rhea" id="RHEA:18113"/>
        <dbReference type="ChEBI" id="CHEBI:30616"/>
        <dbReference type="ChEBI" id="CHEBI:57930"/>
        <dbReference type="ChEBI" id="CHEBI:61557"/>
        <dbReference type="ChEBI" id="CHEBI:456216"/>
        <dbReference type="EC" id="2.7.4.6"/>
    </reaction>
</comment>
<keyword evidence="6 12" id="KW-0418">Kinase</keyword>
<name>A0ABM3IUY1_ZIZJJ</name>
<dbReference type="InterPro" id="IPR001564">
    <property type="entry name" value="Nucleoside_diP_kinase"/>
</dbReference>
<dbReference type="PROSITE" id="PS51374">
    <property type="entry name" value="NDPK_LIKE"/>
    <property type="match status" value="1"/>
</dbReference>
<evidence type="ECO:0000313" key="11">
    <source>
        <dbReference type="Proteomes" id="UP001652623"/>
    </source>
</evidence>